<proteinExistence type="predicted"/>
<keyword evidence="2 5" id="KW-0808">Transferase</keyword>
<organism evidence="5">
    <name type="scientific">Caldilineaceae bacterium SB0662_bin_9</name>
    <dbReference type="NCBI Taxonomy" id="2605258"/>
    <lineage>
        <taxon>Bacteria</taxon>
        <taxon>Bacillati</taxon>
        <taxon>Chloroflexota</taxon>
        <taxon>Caldilineae</taxon>
        <taxon>Caldilineales</taxon>
        <taxon>Caldilineaceae</taxon>
    </lineage>
</organism>
<dbReference type="InterPro" id="IPR029063">
    <property type="entry name" value="SAM-dependent_MTases_sf"/>
</dbReference>
<dbReference type="PANTHER" id="PTHR43464:SF19">
    <property type="entry name" value="UBIQUINONE BIOSYNTHESIS O-METHYLTRANSFERASE, MITOCHONDRIAL"/>
    <property type="match status" value="1"/>
</dbReference>
<name>A0A6B1DRW3_9CHLR</name>
<dbReference type="GO" id="GO:0008168">
    <property type="term" value="F:methyltransferase activity"/>
    <property type="evidence" value="ECO:0007669"/>
    <property type="project" value="UniProtKB-KW"/>
</dbReference>
<evidence type="ECO:0000313" key="5">
    <source>
        <dbReference type="EMBL" id="MYD89931.1"/>
    </source>
</evidence>
<sequence length="215" mass="23228">MDGPGFWDELWRTDPDGVEVPDQILAAELAHLAPGTLLDLGCGRGTNALALAARGWSVLGVDVSPQAVALARREAARRRLDAVFEVGELPGWTSARRFDLITSTFALPEGAAGDATLRQTAALVKPGGELIVAEWDVAMHETWGWSDLDLFSVERIVNHLPGLAIQTAEVRDLTDLYQEGDPRAKQLTTNSAYAAVVRAARPSQKDGRTRQTDTC</sequence>
<evidence type="ECO:0000256" key="2">
    <source>
        <dbReference type="ARBA" id="ARBA00022679"/>
    </source>
</evidence>
<evidence type="ECO:0000259" key="4">
    <source>
        <dbReference type="Pfam" id="PF13649"/>
    </source>
</evidence>
<dbReference type="InterPro" id="IPR041698">
    <property type="entry name" value="Methyltransf_25"/>
</dbReference>
<protein>
    <submittedName>
        <fullName evidence="5">Class I SAM-dependent methyltransferase</fullName>
    </submittedName>
</protein>
<accession>A0A6B1DRW3</accession>
<dbReference type="EMBL" id="VXPY01000038">
    <property type="protein sequence ID" value="MYD89931.1"/>
    <property type="molecule type" value="Genomic_DNA"/>
</dbReference>
<feature type="domain" description="Methyltransferase" evidence="4">
    <location>
        <begin position="38"/>
        <end position="128"/>
    </location>
</feature>
<dbReference type="GO" id="GO:0032259">
    <property type="term" value="P:methylation"/>
    <property type="evidence" value="ECO:0007669"/>
    <property type="project" value="UniProtKB-KW"/>
</dbReference>
<dbReference type="CDD" id="cd02440">
    <property type="entry name" value="AdoMet_MTases"/>
    <property type="match status" value="1"/>
</dbReference>
<evidence type="ECO:0000256" key="1">
    <source>
        <dbReference type="ARBA" id="ARBA00022603"/>
    </source>
</evidence>
<evidence type="ECO:0000256" key="3">
    <source>
        <dbReference type="ARBA" id="ARBA00022691"/>
    </source>
</evidence>
<keyword evidence="3" id="KW-0949">S-adenosyl-L-methionine</keyword>
<gene>
    <name evidence="5" type="ORF">F4Y08_06265</name>
</gene>
<dbReference type="Gene3D" id="3.40.50.150">
    <property type="entry name" value="Vaccinia Virus protein VP39"/>
    <property type="match status" value="1"/>
</dbReference>
<dbReference type="PANTHER" id="PTHR43464">
    <property type="entry name" value="METHYLTRANSFERASE"/>
    <property type="match status" value="1"/>
</dbReference>
<reference evidence="5" key="1">
    <citation type="submission" date="2019-09" db="EMBL/GenBank/DDBJ databases">
        <title>Characterisation of the sponge microbiome using genome-centric metagenomics.</title>
        <authorList>
            <person name="Engelberts J.P."/>
            <person name="Robbins S.J."/>
            <person name="De Goeij J.M."/>
            <person name="Aranda M."/>
            <person name="Bell S.C."/>
            <person name="Webster N.S."/>
        </authorList>
    </citation>
    <scope>NUCLEOTIDE SEQUENCE</scope>
    <source>
        <strain evidence="5">SB0662_bin_9</strain>
    </source>
</reference>
<keyword evidence="1 5" id="KW-0489">Methyltransferase</keyword>
<comment type="caution">
    <text evidence="5">The sequence shown here is derived from an EMBL/GenBank/DDBJ whole genome shotgun (WGS) entry which is preliminary data.</text>
</comment>
<dbReference type="Pfam" id="PF13649">
    <property type="entry name" value="Methyltransf_25"/>
    <property type="match status" value="1"/>
</dbReference>
<dbReference type="SUPFAM" id="SSF53335">
    <property type="entry name" value="S-adenosyl-L-methionine-dependent methyltransferases"/>
    <property type="match status" value="1"/>
</dbReference>
<dbReference type="AlphaFoldDB" id="A0A6B1DRW3"/>